<comment type="caution">
    <text evidence="7">The sequence shown here is derived from an EMBL/GenBank/DDBJ whole genome shotgun (WGS) entry which is preliminary data.</text>
</comment>
<reference evidence="7 8" key="1">
    <citation type="journal article" date="2019" name="ISME J.">
        <title>Candidatus Macondimonas diazotrophica, a novel gammaproteobacterial genus dominating crude-oil-contaminated coastal sediments.</title>
        <authorList>
            <person name="Karthikeyan S."/>
            <person name="Konstantinidis K."/>
        </authorList>
    </citation>
    <scope>NUCLEOTIDE SEQUENCE [LARGE SCALE GENOMIC DNA]</scope>
    <source>
        <strain evidence="7 8">KTK01</strain>
    </source>
</reference>
<evidence type="ECO:0000256" key="2">
    <source>
        <dbReference type="ARBA" id="ARBA00022679"/>
    </source>
</evidence>
<feature type="domain" description="SAM-dependent MTase RsmB/NOP-type" evidence="6">
    <location>
        <begin position="152"/>
        <end position="431"/>
    </location>
</feature>
<feature type="binding site" evidence="5">
    <location>
        <position position="313"/>
    </location>
    <ligand>
        <name>S-adenosyl-L-methionine</name>
        <dbReference type="ChEBI" id="CHEBI:59789"/>
    </ligand>
</feature>
<accession>A0A4Z0FAN2</accession>
<gene>
    <name evidence="7" type="ORF">E4680_04055</name>
</gene>
<dbReference type="InterPro" id="IPR001678">
    <property type="entry name" value="MeTrfase_RsmB-F_NOP2_dom"/>
</dbReference>
<comment type="similarity">
    <text evidence="5">Belongs to the class I-like SAM-binding methyltransferase superfamily. RsmB/NOP family.</text>
</comment>
<evidence type="ECO:0000256" key="1">
    <source>
        <dbReference type="ARBA" id="ARBA00022603"/>
    </source>
</evidence>
<dbReference type="OrthoDB" id="9810297at2"/>
<sequence length="434" mass="47849">MQTLPDASSIRTAQFRQLTEALESLRQERLPADRALDRFFRTRRFLGGRDRRFIADGVFGILRRQRFLEYCLQDGLTGTPSASDLAGLFLLTQGWSERALARFLPAGQAARLSDALRQANQQSMSFALRHSLPDILAESLIRDWGESEAEQLACALATTAPLDLRVNTLRSDRDHLRARLFESGIELDNTPFAPHGLRRENRAALFKAPGFKEGAFEVQDEGSQLLAALVDVPTRGRVVDYCAGAGGKTLALAMDMNNKGEILACDVIGRKLTELARRARRAGAHNIRIHSLADNGALALQTQRRRYDRVLVDAPCSGSGTLRRNPDLRNRALDLPALTTLQRQILESAADLVAPEGRLIYATCSLLHAENQAVVSAFLADHPDFIHLPAQTVMTQRGLGLPTSMFRDGNFQPVPHLHGTDGFFGAVLKRAGMP</sequence>
<keyword evidence="1 5" id="KW-0489">Methyltransferase</keyword>
<protein>
    <submittedName>
        <fullName evidence="7">RsmB/NOP family class I SAM-dependent RNA methyltransferase</fullName>
    </submittedName>
</protein>
<dbReference type="InterPro" id="IPR023267">
    <property type="entry name" value="RCMT"/>
</dbReference>
<dbReference type="GO" id="GO:0001510">
    <property type="term" value="P:RNA methylation"/>
    <property type="evidence" value="ECO:0007669"/>
    <property type="project" value="InterPro"/>
</dbReference>
<dbReference type="Gene3D" id="3.40.50.150">
    <property type="entry name" value="Vaccinia Virus protein VP39"/>
    <property type="match status" value="1"/>
</dbReference>
<proteinExistence type="inferred from homology"/>
<dbReference type="EMBL" id="SRIO01000004">
    <property type="protein sequence ID" value="TFZ83234.1"/>
    <property type="molecule type" value="Genomic_DNA"/>
</dbReference>
<keyword evidence="8" id="KW-1185">Reference proteome</keyword>
<dbReference type="PANTHER" id="PTHR22807:SF53">
    <property type="entry name" value="RIBOSOMAL RNA SMALL SUBUNIT METHYLTRANSFERASE B-RELATED"/>
    <property type="match status" value="1"/>
</dbReference>
<evidence type="ECO:0000313" key="8">
    <source>
        <dbReference type="Proteomes" id="UP000297890"/>
    </source>
</evidence>
<dbReference type="CDD" id="cd02440">
    <property type="entry name" value="AdoMet_MTases"/>
    <property type="match status" value="1"/>
</dbReference>
<dbReference type="GO" id="GO:0008173">
    <property type="term" value="F:RNA methyltransferase activity"/>
    <property type="evidence" value="ECO:0007669"/>
    <property type="project" value="InterPro"/>
</dbReference>
<dbReference type="InterPro" id="IPR029063">
    <property type="entry name" value="SAM-dependent_MTases_sf"/>
</dbReference>
<dbReference type="AlphaFoldDB" id="A0A4Z0FAN2"/>
<dbReference type="InterPro" id="IPR049560">
    <property type="entry name" value="MeTrfase_RsmB-F_NOP2_cat"/>
</dbReference>
<name>A0A4Z0FAN2_9GAMM</name>
<evidence type="ECO:0000256" key="3">
    <source>
        <dbReference type="ARBA" id="ARBA00022691"/>
    </source>
</evidence>
<feature type="active site" description="Nucleophile" evidence="5">
    <location>
        <position position="364"/>
    </location>
</feature>
<keyword evidence="2 5" id="KW-0808">Transferase</keyword>
<dbReference type="GO" id="GO:0003723">
    <property type="term" value="F:RNA binding"/>
    <property type="evidence" value="ECO:0007669"/>
    <property type="project" value="UniProtKB-UniRule"/>
</dbReference>
<evidence type="ECO:0000313" key="7">
    <source>
        <dbReference type="EMBL" id="TFZ83234.1"/>
    </source>
</evidence>
<keyword evidence="4 5" id="KW-0694">RNA-binding</keyword>
<evidence type="ECO:0000256" key="4">
    <source>
        <dbReference type="ARBA" id="ARBA00022884"/>
    </source>
</evidence>
<evidence type="ECO:0000256" key="5">
    <source>
        <dbReference type="PROSITE-ProRule" id="PRU01023"/>
    </source>
</evidence>
<dbReference type="RefSeq" id="WP_135281114.1">
    <property type="nucleotide sequence ID" value="NZ_SRIO01000004.1"/>
</dbReference>
<feature type="binding site" evidence="5">
    <location>
        <position position="266"/>
    </location>
    <ligand>
        <name>S-adenosyl-L-methionine</name>
        <dbReference type="ChEBI" id="CHEBI:59789"/>
    </ligand>
</feature>
<dbReference type="SUPFAM" id="SSF53335">
    <property type="entry name" value="S-adenosyl-L-methionine-dependent methyltransferases"/>
    <property type="match status" value="1"/>
</dbReference>
<evidence type="ECO:0000259" key="6">
    <source>
        <dbReference type="PROSITE" id="PS51686"/>
    </source>
</evidence>
<dbReference type="Pfam" id="PF22458">
    <property type="entry name" value="RsmF-B_ferredox"/>
    <property type="match status" value="1"/>
</dbReference>
<keyword evidence="3 5" id="KW-0949">S-adenosyl-L-methionine</keyword>
<dbReference type="PROSITE" id="PS51686">
    <property type="entry name" value="SAM_MT_RSMB_NOP"/>
    <property type="match status" value="1"/>
</dbReference>
<comment type="caution">
    <text evidence="5">Lacks conserved residue(s) required for the propagation of feature annotation.</text>
</comment>
<dbReference type="PRINTS" id="PR02008">
    <property type="entry name" value="RCMTFAMILY"/>
</dbReference>
<dbReference type="InterPro" id="IPR054728">
    <property type="entry name" value="RsmB-like_ferredoxin"/>
</dbReference>
<dbReference type="Pfam" id="PF01189">
    <property type="entry name" value="Methyltr_RsmB-F"/>
    <property type="match status" value="1"/>
</dbReference>
<dbReference type="PANTHER" id="PTHR22807">
    <property type="entry name" value="NOP2 YEAST -RELATED NOL1/NOP2/FMU SUN DOMAIN-CONTAINING"/>
    <property type="match status" value="1"/>
</dbReference>
<dbReference type="Proteomes" id="UP000297890">
    <property type="component" value="Unassembled WGS sequence"/>
</dbReference>
<organism evidence="7 8">
    <name type="scientific">Candidatus Macondimonas diazotrophica</name>
    <dbReference type="NCBI Taxonomy" id="2305248"/>
    <lineage>
        <taxon>Bacteria</taxon>
        <taxon>Pseudomonadati</taxon>
        <taxon>Pseudomonadota</taxon>
        <taxon>Gammaproteobacteria</taxon>
        <taxon>Chromatiales</taxon>
        <taxon>Ectothiorhodospiraceae</taxon>
        <taxon>Candidatus Macondimonas</taxon>
    </lineage>
</organism>